<dbReference type="HOGENOM" id="CLU_152526_0_0_3"/>
<reference evidence="1" key="1">
    <citation type="submission" date="2006-06" db="EMBL/GenBank/DDBJ databases">
        <title>Complete sequence of Trichodesmium erythraeum IMS101.</title>
        <authorList>
            <consortium name="US DOE Joint Genome Institute"/>
            <person name="Copeland A."/>
            <person name="Lucas S."/>
            <person name="Lapidus A."/>
            <person name="Barry K."/>
            <person name="Detter J.C."/>
            <person name="Glavina del Rio T."/>
            <person name="Hammon N."/>
            <person name="Israni S."/>
            <person name="Dalin E."/>
            <person name="Tice H."/>
            <person name="Pitluck S."/>
            <person name="Kiss H."/>
            <person name="Munk A.C."/>
            <person name="Brettin T."/>
            <person name="Bruce D."/>
            <person name="Han C."/>
            <person name="Tapia R."/>
            <person name="Gilna P."/>
            <person name="Schmutz J."/>
            <person name="Larimer F."/>
            <person name="Land M."/>
            <person name="Hauser L."/>
            <person name="Kyrpides N."/>
            <person name="Kim E."/>
            <person name="Richardson P."/>
        </authorList>
    </citation>
    <scope>NUCLEOTIDE SEQUENCE [LARGE SCALE GENOMIC DNA]</scope>
    <source>
        <strain evidence="1">IMS101</strain>
    </source>
</reference>
<evidence type="ECO:0008006" key="2">
    <source>
        <dbReference type="Google" id="ProtNLM"/>
    </source>
</evidence>
<dbReference type="STRING" id="203124.Tery_2245"/>
<dbReference type="KEGG" id="ter:Tery_2245"/>
<organism evidence="1">
    <name type="scientific">Trichodesmium erythraeum (strain IMS101)</name>
    <dbReference type="NCBI Taxonomy" id="203124"/>
    <lineage>
        <taxon>Bacteria</taxon>
        <taxon>Bacillati</taxon>
        <taxon>Cyanobacteriota</taxon>
        <taxon>Cyanophyceae</taxon>
        <taxon>Oscillatoriophycideae</taxon>
        <taxon>Oscillatoriales</taxon>
        <taxon>Microcoleaceae</taxon>
        <taxon>Trichodesmium</taxon>
    </lineage>
</organism>
<evidence type="ECO:0000313" key="1">
    <source>
        <dbReference type="EMBL" id="ABG51474.1"/>
    </source>
</evidence>
<dbReference type="EMBL" id="CP000393">
    <property type="protein sequence ID" value="ABG51474.1"/>
    <property type="molecule type" value="Genomic_DNA"/>
</dbReference>
<sequence>MNSSPEDSPKKLNDEFSNYVPVNQDSEVTETKLAQALAEVEHNLSSLKERYSQVQYYQKRKVELQHRLEEVRPEVGRQKTHKLEEELQLIRTELETIELNLESSLFRFDTIKKPFWQAVRFGGLGIVIGWLLKSCTG</sequence>
<accession>Q112V0</accession>
<dbReference type="RefSeq" id="WP_011611842.1">
    <property type="nucleotide sequence ID" value="NC_008312.1"/>
</dbReference>
<name>Q112V0_TRIEI</name>
<gene>
    <name evidence="1" type="ordered locus">Tery_2245</name>
</gene>
<protein>
    <recommendedName>
        <fullName evidence="2">DUF2203 domain-containing protein</fullName>
    </recommendedName>
</protein>
<proteinExistence type="predicted"/>
<dbReference type="AlphaFoldDB" id="Q112V0"/>
<dbReference type="eggNOG" id="ENOG5032S0B">
    <property type="taxonomic scope" value="Bacteria"/>
</dbReference>